<dbReference type="SMART" id="SM00267">
    <property type="entry name" value="GGDEF"/>
    <property type="match status" value="1"/>
</dbReference>
<dbReference type="Pfam" id="PF00072">
    <property type="entry name" value="Response_reg"/>
    <property type="match status" value="1"/>
</dbReference>
<dbReference type="GO" id="GO:0000160">
    <property type="term" value="P:phosphorelay signal transduction system"/>
    <property type="evidence" value="ECO:0007669"/>
    <property type="project" value="InterPro"/>
</dbReference>
<dbReference type="PROSITE" id="PS50110">
    <property type="entry name" value="RESPONSE_REGULATORY"/>
    <property type="match status" value="1"/>
</dbReference>
<dbReference type="CDD" id="cd00156">
    <property type="entry name" value="REC"/>
    <property type="match status" value="1"/>
</dbReference>
<dbReference type="GO" id="GO:0043709">
    <property type="term" value="P:cell adhesion involved in single-species biofilm formation"/>
    <property type="evidence" value="ECO:0007669"/>
    <property type="project" value="TreeGrafter"/>
</dbReference>
<dbReference type="PANTHER" id="PTHR45138:SF9">
    <property type="entry name" value="DIGUANYLATE CYCLASE DGCM-RELATED"/>
    <property type="match status" value="1"/>
</dbReference>
<feature type="domain" description="Phytochrome chromophore attachment site" evidence="4">
    <location>
        <begin position="152"/>
        <end position="347"/>
    </location>
</feature>
<dbReference type="InterPro" id="IPR003018">
    <property type="entry name" value="GAF"/>
</dbReference>
<accession>A0A563VQJ0</accession>
<feature type="domain" description="Response regulatory" evidence="5">
    <location>
        <begin position="7"/>
        <end position="124"/>
    </location>
</feature>
<dbReference type="SUPFAM" id="SSF55073">
    <property type="entry name" value="Nucleotide cyclase"/>
    <property type="match status" value="1"/>
</dbReference>
<protein>
    <submittedName>
        <fullName evidence="7">Response regulator receiver modulated diguanylate cyclase</fullName>
    </submittedName>
</protein>
<evidence type="ECO:0000313" key="7">
    <source>
        <dbReference type="EMBL" id="VEP13649.1"/>
    </source>
</evidence>
<dbReference type="AlphaFoldDB" id="A0A563VQJ0"/>
<organism evidence="7 8">
    <name type="scientific">Hyella patelloides LEGE 07179</name>
    <dbReference type="NCBI Taxonomy" id="945734"/>
    <lineage>
        <taxon>Bacteria</taxon>
        <taxon>Bacillati</taxon>
        <taxon>Cyanobacteriota</taxon>
        <taxon>Cyanophyceae</taxon>
        <taxon>Pleurocapsales</taxon>
        <taxon>Hyellaceae</taxon>
        <taxon>Hyella</taxon>
    </lineage>
</organism>
<dbReference type="Gene3D" id="3.30.450.40">
    <property type="match status" value="1"/>
</dbReference>
<dbReference type="RefSeq" id="WP_144864603.1">
    <property type="nucleotide sequence ID" value="NZ_LR213782.1"/>
</dbReference>
<dbReference type="NCBIfam" id="TIGR00254">
    <property type="entry name" value="GGDEF"/>
    <property type="match status" value="1"/>
</dbReference>
<feature type="domain" description="GGDEF" evidence="6">
    <location>
        <begin position="402"/>
        <end position="539"/>
    </location>
</feature>
<dbReference type="CDD" id="cd01949">
    <property type="entry name" value="GGDEF"/>
    <property type="match status" value="1"/>
</dbReference>
<evidence type="ECO:0000256" key="3">
    <source>
        <dbReference type="PROSITE-ProRule" id="PRU00169"/>
    </source>
</evidence>
<dbReference type="PROSITE" id="PS50887">
    <property type="entry name" value="GGDEF"/>
    <property type="match status" value="1"/>
</dbReference>
<evidence type="ECO:0000259" key="5">
    <source>
        <dbReference type="PROSITE" id="PS50110"/>
    </source>
</evidence>
<dbReference type="EMBL" id="CAACVJ010000124">
    <property type="protein sequence ID" value="VEP13649.1"/>
    <property type="molecule type" value="Genomic_DNA"/>
</dbReference>
<dbReference type="SUPFAM" id="SSF55781">
    <property type="entry name" value="GAF domain-like"/>
    <property type="match status" value="1"/>
</dbReference>
<evidence type="ECO:0000256" key="2">
    <source>
        <dbReference type="ARBA" id="ARBA00022777"/>
    </source>
</evidence>
<dbReference type="Gene3D" id="3.30.70.270">
    <property type="match status" value="1"/>
</dbReference>
<dbReference type="InterPro" id="IPR016132">
    <property type="entry name" value="Phyto_chromo_attachment"/>
</dbReference>
<dbReference type="FunFam" id="3.30.70.270:FF:000001">
    <property type="entry name" value="Diguanylate cyclase domain protein"/>
    <property type="match status" value="1"/>
</dbReference>
<keyword evidence="2" id="KW-0418">Kinase</keyword>
<evidence type="ECO:0000256" key="1">
    <source>
        <dbReference type="ARBA" id="ARBA00022679"/>
    </source>
</evidence>
<dbReference type="Pfam" id="PF00990">
    <property type="entry name" value="GGDEF"/>
    <property type="match status" value="1"/>
</dbReference>
<dbReference type="InterPro" id="IPR050469">
    <property type="entry name" value="Diguanylate_Cyclase"/>
</dbReference>
<dbReference type="InterPro" id="IPR000160">
    <property type="entry name" value="GGDEF_dom"/>
</dbReference>
<keyword evidence="1" id="KW-0808">Transferase</keyword>
<dbReference type="Proteomes" id="UP000320055">
    <property type="component" value="Unassembled WGS sequence"/>
</dbReference>
<evidence type="ECO:0000259" key="4">
    <source>
        <dbReference type="PROSITE" id="PS50046"/>
    </source>
</evidence>
<dbReference type="GO" id="GO:0005886">
    <property type="term" value="C:plasma membrane"/>
    <property type="evidence" value="ECO:0007669"/>
    <property type="project" value="TreeGrafter"/>
</dbReference>
<proteinExistence type="predicted"/>
<sequence>MNTDIVKILLIEDEIADADWLDEILVEQDHPTVEIEHVKRLKEAVVSLSQNNFDAILLDLSLPDSKGLEGIAKIKEKAPNTAIIVLTYLNDQNIAIEALRQGVQDYLIKGKITRELLIRSILYAIERQKAEVKVRQDALMKEMLDRIRQSLDLKEILDSTVVEIRRFLATDRVLFYRCEANSTGEIIAESIKPKEEQDLSTQSMMNSIDFFELHSLLAQSDNIQAIEDVIAAPHEDVYFLAEHQIRSVLTLAIWRSSIVTESLDASNYLYNEIEENFLPANLVSTDNYRENTEINRSCSSKITDSEITNSEKQNSTRLWGMLVAHNFQTPRKWQDWEFDFLEKLTIQITIAIQQSELYRKLQDVNQQLEKLAILDGLTGVANRRYFDRILHNEWQRLAREQKPLSLILCDIDYFKLYNDTYGHPAGDRCLQAVAKVLKTSTKRPADLVARYGGEEFAIILPDTNTQGALFVANEIRRNLAQLKLVHKKSAISQHITLSIGITTQIPLPKASPHHLIAQTDNLLYQAKRQGRDCIAINDPNQTT</sequence>
<evidence type="ECO:0000313" key="8">
    <source>
        <dbReference type="Proteomes" id="UP000320055"/>
    </source>
</evidence>
<dbReference type="SUPFAM" id="SSF52172">
    <property type="entry name" value="CheY-like"/>
    <property type="match status" value="1"/>
</dbReference>
<dbReference type="InterPro" id="IPR029016">
    <property type="entry name" value="GAF-like_dom_sf"/>
</dbReference>
<keyword evidence="3" id="KW-0597">Phosphoprotein</keyword>
<feature type="modified residue" description="4-aspartylphosphate" evidence="3">
    <location>
        <position position="59"/>
    </location>
</feature>
<dbReference type="GO" id="GO:1902201">
    <property type="term" value="P:negative regulation of bacterial-type flagellum-dependent cell motility"/>
    <property type="evidence" value="ECO:0007669"/>
    <property type="project" value="TreeGrafter"/>
</dbReference>
<gene>
    <name evidence="7" type="ORF">H1P_210030</name>
</gene>
<name>A0A563VQJ0_9CYAN</name>
<dbReference type="InterPro" id="IPR011006">
    <property type="entry name" value="CheY-like_superfamily"/>
</dbReference>
<reference evidence="7 8" key="1">
    <citation type="submission" date="2019-01" db="EMBL/GenBank/DDBJ databases">
        <authorList>
            <person name="Brito A."/>
        </authorList>
    </citation>
    <scope>NUCLEOTIDE SEQUENCE [LARGE SCALE GENOMIC DNA]</scope>
    <source>
        <strain evidence="7">1</strain>
    </source>
</reference>
<dbReference type="GO" id="GO:0052621">
    <property type="term" value="F:diguanylate cyclase activity"/>
    <property type="evidence" value="ECO:0007669"/>
    <property type="project" value="TreeGrafter"/>
</dbReference>
<dbReference type="InterPro" id="IPR001789">
    <property type="entry name" value="Sig_transdc_resp-reg_receiver"/>
</dbReference>
<keyword evidence="8" id="KW-1185">Reference proteome</keyword>
<evidence type="ECO:0000259" key="6">
    <source>
        <dbReference type="PROSITE" id="PS50887"/>
    </source>
</evidence>
<dbReference type="PROSITE" id="PS50046">
    <property type="entry name" value="PHYTOCHROME_2"/>
    <property type="match status" value="1"/>
</dbReference>
<dbReference type="GO" id="GO:0016301">
    <property type="term" value="F:kinase activity"/>
    <property type="evidence" value="ECO:0007669"/>
    <property type="project" value="UniProtKB-KW"/>
</dbReference>
<dbReference type="SMART" id="SM00448">
    <property type="entry name" value="REC"/>
    <property type="match status" value="1"/>
</dbReference>
<dbReference type="InterPro" id="IPR043128">
    <property type="entry name" value="Rev_trsase/Diguanyl_cyclase"/>
</dbReference>
<dbReference type="Gene3D" id="3.40.50.2300">
    <property type="match status" value="1"/>
</dbReference>
<dbReference type="OrthoDB" id="9759607at2"/>
<dbReference type="SMART" id="SM00065">
    <property type="entry name" value="GAF"/>
    <property type="match status" value="1"/>
</dbReference>
<dbReference type="PANTHER" id="PTHR45138">
    <property type="entry name" value="REGULATORY COMPONENTS OF SENSORY TRANSDUCTION SYSTEM"/>
    <property type="match status" value="1"/>
</dbReference>
<dbReference type="InterPro" id="IPR029787">
    <property type="entry name" value="Nucleotide_cyclase"/>
</dbReference>